<evidence type="ECO:0000256" key="8">
    <source>
        <dbReference type="ARBA" id="ARBA00023049"/>
    </source>
</evidence>
<dbReference type="Pfam" id="PF07687">
    <property type="entry name" value="M20_dimer"/>
    <property type="match status" value="1"/>
</dbReference>
<dbReference type="InterPro" id="IPR002933">
    <property type="entry name" value="Peptidase_M20"/>
</dbReference>
<reference evidence="12 14" key="1">
    <citation type="journal article" date="2020" name="Microorganisms">
        <title>Reliable Identification of Environmental Pseudomonas Isolates Using the rpoD Gene.</title>
        <authorList>
            <consortium name="The Broad Institute Genome Sequencing Platform"/>
            <person name="Girard L."/>
            <person name="Lood C."/>
            <person name="Rokni-Zadeh H."/>
            <person name="van Noort V."/>
            <person name="Lavigne R."/>
            <person name="De Mot R."/>
        </authorList>
    </citation>
    <scope>NUCLEOTIDE SEQUENCE</scope>
    <source>
        <strain evidence="12 14">RW4S2</strain>
    </source>
</reference>
<evidence type="ECO:0000313" key="14">
    <source>
        <dbReference type="Proteomes" id="UP000628137"/>
    </source>
</evidence>
<gene>
    <name evidence="13" type="ORF">HU738_005955</name>
    <name evidence="12" type="ORF">HU738_05020</name>
</gene>
<dbReference type="PANTHER" id="PTHR43808:SF31">
    <property type="entry name" value="N-ACETYL-L-CITRULLINE DEACETYLASE"/>
    <property type="match status" value="1"/>
</dbReference>
<feature type="chain" id="PRO_5044696128" evidence="10">
    <location>
        <begin position="25"/>
        <end position="575"/>
    </location>
</feature>
<protein>
    <submittedName>
        <fullName evidence="12">Dipeptidase</fullName>
        <ecNumber evidence="13">3.4.13.-</ecNumber>
    </submittedName>
</protein>
<dbReference type="Gene3D" id="3.40.630.10">
    <property type="entry name" value="Zn peptidases"/>
    <property type="match status" value="1"/>
</dbReference>
<dbReference type="EC" id="3.4.13.-" evidence="13"/>
<dbReference type="GO" id="GO:0006508">
    <property type="term" value="P:proteolysis"/>
    <property type="evidence" value="ECO:0007669"/>
    <property type="project" value="UniProtKB-KW"/>
</dbReference>
<organism evidence="12">
    <name type="scientific">Pseudomonas vlassakiae</name>
    <dbReference type="NCBI Taxonomy" id="485888"/>
    <lineage>
        <taxon>Bacteria</taxon>
        <taxon>Pseudomonadati</taxon>
        <taxon>Pseudomonadota</taxon>
        <taxon>Gammaproteobacteria</taxon>
        <taxon>Pseudomonadales</taxon>
        <taxon>Pseudomonadaceae</taxon>
        <taxon>Pseudomonas</taxon>
    </lineage>
</organism>
<dbReference type="GO" id="GO:0008270">
    <property type="term" value="F:zinc ion binding"/>
    <property type="evidence" value="ECO:0007669"/>
    <property type="project" value="InterPro"/>
</dbReference>
<evidence type="ECO:0000313" key="13">
    <source>
        <dbReference type="EMBL" id="MBV4540589.1"/>
    </source>
</evidence>
<keyword evidence="3" id="KW-0645">Protease</keyword>
<dbReference type="NCBIfam" id="TIGR01887">
    <property type="entry name" value="dipeptidaselike"/>
    <property type="match status" value="1"/>
</dbReference>
<name>A0A923GGR2_9PSED</name>
<evidence type="ECO:0000313" key="12">
    <source>
        <dbReference type="EMBL" id="MBC3469910.1"/>
    </source>
</evidence>
<comment type="caution">
    <text evidence="12">The sequence shown here is derived from an EMBL/GenBank/DDBJ whole genome shotgun (WGS) entry which is preliminary data.</text>
</comment>
<evidence type="ECO:0000256" key="7">
    <source>
        <dbReference type="ARBA" id="ARBA00022997"/>
    </source>
</evidence>
<dbReference type="InterPro" id="IPR011650">
    <property type="entry name" value="Peptidase_M20_dimer"/>
</dbReference>
<dbReference type="EMBL" id="JABWRP010000003">
    <property type="protein sequence ID" value="MBC3469910.1"/>
    <property type="molecule type" value="Genomic_DNA"/>
</dbReference>
<sequence>MHLKKLSTALMLASIGLFTQPAQANLSQQQSAAIVKAFDGSNPADFKQFLGKLQGSDLAKADNLAATLDAYLAGKPLAAEQQNEINRLLGLYTRIKYAKAATENLRELVAIPTFSVDGVPQHENPEFVKIADKIKALAESFGLAFRNVDNRVYEISLGEGKEVVGIHAHADVVPVNPDNWKLADGTRLDPFKVTLVGDRMYGRGTEDDKNGIIVALYALKVAKDEKLPLARQFKLLIDTTEETSGDAIPYYFERNPTPDYNLALDGGYPVVIAEKGYGTVMASFSKRPATGKGAEIVNLTGGLATNQIPTTSVATLVADNPAELAKHLETAGADYVKRHGNDFSITAKVDGKNVLLTVTGVSAHSSEPESGVNPVARMLDFLNGLGQQVPLKHNHFTDAARYAADNWGLDYLGKKLGIGFEDAFMGPLTTSLTFVGVDDKGLKLAVNLRIPKGKPLAVIKDQLADKLGKWTRQSHTSVAFDYSLDEPMFRNPEGEWVKALLDVASENLGMKHEFGTSAGATSVHDLPNGVQFGLAMPDVKYTGHNDNEFKTVEQFMLDLQVVSEMVARIGQMPKL</sequence>
<reference evidence="13" key="3">
    <citation type="submission" date="2021-06" db="EMBL/GenBank/DDBJ databases">
        <title>Updating the genus Pseudomonas: Description of 43 new species and partition of the Pseudomonas putida group.</title>
        <authorList>
            <person name="Girard L."/>
            <person name="Lood C."/>
            <person name="Vandamme P."/>
            <person name="Rokni-Zadeh H."/>
            <person name="Van Noort V."/>
            <person name="Hofte M."/>
            <person name="Lavigne R."/>
            <person name="De Mot R."/>
        </authorList>
    </citation>
    <scope>NUCLEOTIDE SEQUENCE</scope>
    <source>
        <strain evidence="13">RW4S2</strain>
    </source>
</reference>
<dbReference type="EMBL" id="JABWRP020000003">
    <property type="protein sequence ID" value="MBV4540589.1"/>
    <property type="molecule type" value="Genomic_DNA"/>
</dbReference>
<dbReference type="InterPro" id="IPR036264">
    <property type="entry name" value="Bact_exopeptidase_dim_dom"/>
</dbReference>
<dbReference type="SUPFAM" id="SSF53187">
    <property type="entry name" value="Zn-dependent exopeptidases"/>
    <property type="match status" value="1"/>
</dbReference>
<evidence type="ECO:0000256" key="1">
    <source>
        <dbReference type="ARBA" id="ARBA00001947"/>
    </source>
</evidence>
<feature type="signal peptide" evidence="10">
    <location>
        <begin position="1"/>
        <end position="24"/>
    </location>
</feature>
<dbReference type="GO" id="GO:0016805">
    <property type="term" value="F:dipeptidase activity"/>
    <property type="evidence" value="ECO:0007669"/>
    <property type="project" value="UniProtKB-KW"/>
</dbReference>
<accession>A0A923GGR2</accession>
<comment type="similarity">
    <text evidence="2">Belongs to the peptidase M20A family.</text>
</comment>
<evidence type="ECO:0000256" key="5">
    <source>
        <dbReference type="ARBA" id="ARBA00022801"/>
    </source>
</evidence>
<evidence type="ECO:0000256" key="10">
    <source>
        <dbReference type="SAM" id="SignalP"/>
    </source>
</evidence>
<dbReference type="InterPro" id="IPR010964">
    <property type="entry name" value="M20A_pepV-rel"/>
</dbReference>
<keyword evidence="6" id="KW-0862">Zinc</keyword>
<comment type="cofactor">
    <cofactor evidence="1">
        <name>Zn(2+)</name>
        <dbReference type="ChEBI" id="CHEBI:29105"/>
    </cofactor>
</comment>
<dbReference type="Gene3D" id="3.30.70.360">
    <property type="match status" value="2"/>
</dbReference>
<proteinExistence type="inferred from homology"/>
<keyword evidence="10" id="KW-0732">Signal</keyword>
<dbReference type="GO" id="GO:0006526">
    <property type="term" value="P:L-arginine biosynthetic process"/>
    <property type="evidence" value="ECO:0007669"/>
    <property type="project" value="TreeGrafter"/>
</dbReference>
<dbReference type="AlphaFoldDB" id="A0A923GGR2"/>
<dbReference type="Pfam" id="PF01546">
    <property type="entry name" value="Peptidase_M20"/>
    <property type="match status" value="1"/>
</dbReference>
<evidence type="ECO:0000256" key="9">
    <source>
        <dbReference type="ARBA" id="ARBA00023285"/>
    </source>
</evidence>
<dbReference type="GO" id="GO:0008777">
    <property type="term" value="F:acetylornithine deacetylase activity"/>
    <property type="evidence" value="ECO:0007669"/>
    <property type="project" value="TreeGrafter"/>
</dbReference>
<evidence type="ECO:0000259" key="11">
    <source>
        <dbReference type="Pfam" id="PF07687"/>
    </source>
</evidence>
<keyword evidence="5 13" id="KW-0378">Hydrolase</keyword>
<dbReference type="RefSeq" id="WP_186601431.1">
    <property type="nucleotide sequence ID" value="NZ_JABWRP020000003.1"/>
</dbReference>
<dbReference type="NCBIfam" id="NF004809">
    <property type="entry name" value="PRK06156.1"/>
    <property type="match status" value="1"/>
</dbReference>
<keyword evidence="9" id="KW-0170">Cobalt</keyword>
<evidence type="ECO:0000256" key="3">
    <source>
        <dbReference type="ARBA" id="ARBA00022670"/>
    </source>
</evidence>
<evidence type="ECO:0000256" key="6">
    <source>
        <dbReference type="ARBA" id="ARBA00022833"/>
    </source>
</evidence>
<keyword evidence="7 13" id="KW-0224">Dipeptidase</keyword>
<reference evidence="12" key="2">
    <citation type="submission" date="2020-07" db="EMBL/GenBank/DDBJ databases">
        <authorList>
            <person name="Lood C."/>
            <person name="Girard L."/>
        </authorList>
    </citation>
    <scope>NUCLEOTIDE SEQUENCE</scope>
    <source>
        <strain evidence="12">RW4S2</strain>
    </source>
</reference>
<keyword evidence="14" id="KW-1185">Reference proteome</keyword>
<keyword evidence="8" id="KW-0482">Metalloprotease</keyword>
<feature type="domain" description="Peptidase M20 dimerisation" evidence="11">
    <location>
        <begin position="354"/>
        <end position="388"/>
    </location>
</feature>
<evidence type="ECO:0000256" key="2">
    <source>
        <dbReference type="ARBA" id="ARBA00006247"/>
    </source>
</evidence>
<dbReference type="GO" id="GO:0008237">
    <property type="term" value="F:metallopeptidase activity"/>
    <property type="evidence" value="ECO:0007669"/>
    <property type="project" value="UniProtKB-KW"/>
</dbReference>
<evidence type="ECO:0000256" key="4">
    <source>
        <dbReference type="ARBA" id="ARBA00022723"/>
    </source>
</evidence>
<dbReference type="SUPFAM" id="SSF55031">
    <property type="entry name" value="Bacterial exopeptidase dimerisation domain"/>
    <property type="match status" value="1"/>
</dbReference>
<dbReference type="PANTHER" id="PTHR43808">
    <property type="entry name" value="ACETYLORNITHINE DEACETYLASE"/>
    <property type="match status" value="1"/>
</dbReference>
<dbReference type="InterPro" id="IPR050072">
    <property type="entry name" value="Peptidase_M20A"/>
</dbReference>
<keyword evidence="4" id="KW-0479">Metal-binding</keyword>
<dbReference type="Proteomes" id="UP000628137">
    <property type="component" value="Unassembled WGS sequence"/>
</dbReference>